<dbReference type="GO" id="GO:0000287">
    <property type="term" value="F:magnesium ion binding"/>
    <property type="evidence" value="ECO:0007669"/>
    <property type="project" value="InterPro"/>
</dbReference>
<evidence type="ECO:0000256" key="5">
    <source>
        <dbReference type="ARBA" id="ARBA00022723"/>
    </source>
</evidence>
<evidence type="ECO:0000256" key="9">
    <source>
        <dbReference type="ARBA" id="ARBA00047820"/>
    </source>
</evidence>
<protein>
    <recommendedName>
        <fullName evidence="8">Inorganic pyrophosphatase</fullName>
        <ecNumber evidence="3">3.6.1.1</ecNumber>
    </recommendedName>
</protein>
<evidence type="ECO:0000256" key="4">
    <source>
        <dbReference type="ARBA" id="ARBA00022490"/>
    </source>
</evidence>
<keyword evidence="7" id="KW-0460">Magnesium</keyword>
<dbReference type="FunFam" id="3.90.80.10:FF:000003">
    <property type="entry name" value="Inorganic pyrophosphatase"/>
    <property type="match status" value="1"/>
</dbReference>
<keyword evidence="5" id="KW-0479">Metal-binding</keyword>
<evidence type="ECO:0000256" key="3">
    <source>
        <dbReference type="ARBA" id="ARBA00012146"/>
    </source>
</evidence>
<dbReference type="PROSITE" id="PS00387">
    <property type="entry name" value="PPASE"/>
    <property type="match status" value="1"/>
</dbReference>
<sequence length="187" mass="21329">MNPWHNIDVRRVKPERFVAIIEIPKGSKKKYELDKATGLIRLDRILVTATHYPSNYGFIPLTLVQDGDPLDVLVLCSEVLDPLTIVECYPIGIVEMIDDDEIDEKIIAIPFKDPVFSGYRDISTLPQHTLHEISHFFEVYKALEHSETSVKRILNHESAVKAIKEALKTYCEAFPSKKDAVTPQKNK</sequence>
<dbReference type="EMBL" id="JAODUP010000793">
    <property type="protein sequence ID" value="KAK2144006.1"/>
    <property type="molecule type" value="Genomic_DNA"/>
</dbReference>
<dbReference type="AlphaFoldDB" id="A0AAD9J0J6"/>
<dbReference type="InterPro" id="IPR036649">
    <property type="entry name" value="Pyrophosphatase_sf"/>
</dbReference>
<comment type="caution">
    <text evidence="10">The sequence shown here is derived from an EMBL/GenBank/DDBJ whole genome shotgun (WGS) entry which is preliminary data.</text>
</comment>
<evidence type="ECO:0000313" key="10">
    <source>
        <dbReference type="EMBL" id="KAK2144006.1"/>
    </source>
</evidence>
<dbReference type="InterPro" id="IPR008162">
    <property type="entry name" value="Pyrophosphatase"/>
</dbReference>
<proteinExistence type="inferred from homology"/>
<keyword evidence="11" id="KW-1185">Reference proteome</keyword>
<accession>A0AAD9J0J6</accession>
<dbReference type="PANTHER" id="PTHR10286">
    <property type="entry name" value="INORGANIC PYROPHOSPHATASE"/>
    <property type="match status" value="1"/>
</dbReference>
<dbReference type="Proteomes" id="UP001208570">
    <property type="component" value="Unassembled WGS sequence"/>
</dbReference>
<gene>
    <name evidence="10" type="ORF">LSH36_793g00015</name>
</gene>
<dbReference type="GO" id="GO:0004427">
    <property type="term" value="F:inorganic diphosphate phosphatase activity"/>
    <property type="evidence" value="ECO:0007669"/>
    <property type="project" value="UniProtKB-EC"/>
</dbReference>
<dbReference type="Gene3D" id="3.90.80.10">
    <property type="entry name" value="Inorganic pyrophosphatase"/>
    <property type="match status" value="1"/>
</dbReference>
<dbReference type="EC" id="3.6.1.1" evidence="3"/>
<evidence type="ECO:0000256" key="6">
    <source>
        <dbReference type="ARBA" id="ARBA00022801"/>
    </source>
</evidence>
<name>A0AAD9J0J6_9ANNE</name>
<dbReference type="CDD" id="cd00412">
    <property type="entry name" value="pyrophosphatase"/>
    <property type="match status" value="1"/>
</dbReference>
<dbReference type="GO" id="GO:0005737">
    <property type="term" value="C:cytoplasm"/>
    <property type="evidence" value="ECO:0007669"/>
    <property type="project" value="InterPro"/>
</dbReference>
<comment type="catalytic activity">
    <reaction evidence="9">
        <text>diphosphate + H2O = 2 phosphate + H(+)</text>
        <dbReference type="Rhea" id="RHEA:24576"/>
        <dbReference type="ChEBI" id="CHEBI:15377"/>
        <dbReference type="ChEBI" id="CHEBI:15378"/>
        <dbReference type="ChEBI" id="CHEBI:33019"/>
        <dbReference type="ChEBI" id="CHEBI:43474"/>
        <dbReference type="EC" id="3.6.1.1"/>
    </reaction>
</comment>
<dbReference type="Pfam" id="PF00719">
    <property type="entry name" value="Pyrophosphatase"/>
    <property type="match status" value="1"/>
</dbReference>
<evidence type="ECO:0000256" key="7">
    <source>
        <dbReference type="ARBA" id="ARBA00022842"/>
    </source>
</evidence>
<comment type="similarity">
    <text evidence="2">Belongs to the PPase family.</text>
</comment>
<keyword evidence="6" id="KW-0378">Hydrolase</keyword>
<evidence type="ECO:0000256" key="8">
    <source>
        <dbReference type="ARBA" id="ARBA00040300"/>
    </source>
</evidence>
<dbReference type="GO" id="GO:0006796">
    <property type="term" value="P:phosphate-containing compound metabolic process"/>
    <property type="evidence" value="ECO:0007669"/>
    <property type="project" value="InterPro"/>
</dbReference>
<evidence type="ECO:0000256" key="2">
    <source>
        <dbReference type="ARBA" id="ARBA00006220"/>
    </source>
</evidence>
<evidence type="ECO:0000256" key="1">
    <source>
        <dbReference type="ARBA" id="ARBA00001946"/>
    </source>
</evidence>
<comment type="cofactor">
    <cofactor evidence="1">
        <name>Mg(2+)</name>
        <dbReference type="ChEBI" id="CHEBI:18420"/>
    </cofactor>
</comment>
<keyword evidence="4" id="KW-0963">Cytoplasm</keyword>
<dbReference type="HAMAP" id="MF_00209">
    <property type="entry name" value="Inorganic_PPase"/>
    <property type="match status" value="1"/>
</dbReference>
<organism evidence="10 11">
    <name type="scientific">Paralvinella palmiformis</name>
    <dbReference type="NCBI Taxonomy" id="53620"/>
    <lineage>
        <taxon>Eukaryota</taxon>
        <taxon>Metazoa</taxon>
        <taxon>Spiralia</taxon>
        <taxon>Lophotrochozoa</taxon>
        <taxon>Annelida</taxon>
        <taxon>Polychaeta</taxon>
        <taxon>Sedentaria</taxon>
        <taxon>Canalipalpata</taxon>
        <taxon>Terebellida</taxon>
        <taxon>Terebelliformia</taxon>
        <taxon>Alvinellidae</taxon>
        <taxon>Paralvinella</taxon>
    </lineage>
</organism>
<dbReference type="SUPFAM" id="SSF50324">
    <property type="entry name" value="Inorganic pyrophosphatase"/>
    <property type="match status" value="1"/>
</dbReference>
<reference evidence="10" key="1">
    <citation type="journal article" date="2023" name="Mol. Biol. Evol.">
        <title>Third-Generation Sequencing Reveals the Adaptive Role of the Epigenome in Three Deep-Sea Polychaetes.</title>
        <authorList>
            <person name="Perez M."/>
            <person name="Aroh O."/>
            <person name="Sun Y."/>
            <person name="Lan Y."/>
            <person name="Juniper S.K."/>
            <person name="Young C.R."/>
            <person name="Angers B."/>
            <person name="Qian P.Y."/>
        </authorList>
    </citation>
    <scope>NUCLEOTIDE SEQUENCE</scope>
    <source>
        <strain evidence="10">P08H-3</strain>
    </source>
</reference>
<evidence type="ECO:0000313" key="11">
    <source>
        <dbReference type="Proteomes" id="UP001208570"/>
    </source>
</evidence>